<gene>
    <name evidence="2" type="ORF">ST47_g6489</name>
</gene>
<feature type="domain" description="F-box" evidence="1">
    <location>
        <begin position="2"/>
        <end position="46"/>
    </location>
</feature>
<name>A0A163CD96_DIDRA</name>
<dbReference type="AlphaFoldDB" id="A0A163CD96"/>
<organism evidence="2 3">
    <name type="scientific">Didymella rabiei</name>
    <name type="common">Chickpea ascochyta blight fungus</name>
    <name type="synonym">Mycosphaerella rabiei</name>
    <dbReference type="NCBI Taxonomy" id="5454"/>
    <lineage>
        <taxon>Eukaryota</taxon>
        <taxon>Fungi</taxon>
        <taxon>Dikarya</taxon>
        <taxon>Ascomycota</taxon>
        <taxon>Pezizomycotina</taxon>
        <taxon>Dothideomycetes</taxon>
        <taxon>Pleosporomycetidae</taxon>
        <taxon>Pleosporales</taxon>
        <taxon>Pleosporineae</taxon>
        <taxon>Didymellaceae</taxon>
        <taxon>Ascochyta</taxon>
    </lineage>
</organism>
<comment type="caution">
    <text evidence="2">The sequence shown here is derived from an EMBL/GenBank/DDBJ whole genome shotgun (WGS) entry which is preliminary data.</text>
</comment>
<sequence>MPHLPVEILDQIIRDLPFRYGQKLAPLATINRHWQSAVEAILWRHIQVTTADIDLFSLFYQTRTRRQAVKHIVFNAQYFEQLAEQESTSGDDDVADYGKPDYDENTGGDTIQKEDELVNTEPRCDRNKGSYQSARHLLSAVQAEHFRFFHDTSNLWVTLARAEVKSIRIIVDGYSLYEHLGLKFRDHDGFQTSLCAKDWLEQCPTLPVLLSVEAFTMKQKFNTDVDL</sequence>
<proteinExistence type="predicted"/>
<protein>
    <recommendedName>
        <fullName evidence="1">F-box domain-containing protein</fullName>
    </recommendedName>
</protein>
<accession>A0A163CD96</accession>
<evidence type="ECO:0000313" key="3">
    <source>
        <dbReference type="Proteomes" id="UP000076837"/>
    </source>
</evidence>
<dbReference type="Pfam" id="PF12937">
    <property type="entry name" value="F-box-like"/>
    <property type="match status" value="1"/>
</dbReference>
<reference evidence="2 3" key="1">
    <citation type="journal article" date="2016" name="Sci. Rep.">
        <title>Draft genome sequencing and secretome analysis of fungal phytopathogen Ascochyta rabiei provides insight into the necrotrophic effector repertoire.</title>
        <authorList>
            <person name="Verma S."/>
            <person name="Gazara R.K."/>
            <person name="Nizam S."/>
            <person name="Parween S."/>
            <person name="Chattopadhyay D."/>
            <person name="Verma P.K."/>
        </authorList>
    </citation>
    <scope>NUCLEOTIDE SEQUENCE [LARGE SCALE GENOMIC DNA]</scope>
    <source>
        <strain evidence="2 3">ArDII</strain>
    </source>
</reference>
<dbReference type="Proteomes" id="UP000076837">
    <property type="component" value="Unassembled WGS sequence"/>
</dbReference>
<keyword evidence="3" id="KW-1185">Reference proteome</keyword>
<dbReference type="InterPro" id="IPR001810">
    <property type="entry name" value="F-box_dom"/>
</dbReference>
<dbReference type="EMBL" id="JYNV01000216">
    <property type="protein sequence ID" value="KZM22380.1"/>
    <property type="molecule type" value="Genomic_DNA"/>
</dbReference>
<evidence type="ECO:0000313" key="2">
    <source>
        <dbReference type="EMBL" id="KZM22380.1"/>
    </source>
</evidence>
<evidence type="ECO:0000259" key="1">
    <source>
        <dbReference type="Pfam" id="PF12937"/>
    </source>
</evidence>